<reference evidence="4" key="2">
    <citation type="submission" date="2006-05" db="EMBL/GenBank/DDBJ databases">
        <title>Sequencing of the draft genome and assembly of Desulfuromonas acetoxidans DSM 684.</title>
        <authorList>
            <consortium name="US DOE Joint Genome Institute (JGI-PGF)"/>
            <person name="Copeland A."/>
            <person name="Lucas S."/>
            <person name="Lapidus A."/>
            <person name="Barry K."/>
            <person name="Detter J.C."/>
            <person name="Glavina del Rio T."/>
            <person name="Hammon N."/>
            <person name="Israni S."/>
            <person name="Dalin E."/>
            <person name="Tice H."/>
            <person name="Bruce D."/>
            <person name="Pitluck S."/>
            <person name="Richardson P."/>
        </authorList>
    </citation>
    <scope>NUCLEOTIDE SEQUENCE [LARGE SCALE GENOMIC DNA]</scope>
    <source>
        <strain evidence="4">DSM 684</strain>
    </source>
</reference>
<evidence type="ECO:0000256" key="1">
    <source>
        <dbReference type="SAM" id="MobiDB-lite"/>
    </source>
</evidence>
<feature type="domain" description="PKD/Chitinase" evidence="3">
    <location>
        <begin position="130"/>
        <end position="218"/>
    </location>
</feature>
<keyword evidence="2" id="KW-0732">Signal</keyword>
<feature type="domain" description="PKD/Chitinase" evidence="3">
    <location>
        <begin position="35"/>
        <end position="123"/>
    </location>
</feature>
<dbReference type="PANTHER" id="PTHR46182">
    <property type="entry name" value="FI19480P1"/>
    <property type="match status" value="1"/>
</dbReference>
<proteinExistence type="predicted"/>
<dbReference type="Gene3D" id="2.60.40.10">
    <property type="entry name" value="Immunoglobulins"/>
    <property type="match status" value="3"/>
</dbReference>
<dbReference type="Pfam" id="PF22352">
    <property type="entry name" value="K319L-like_PKD"/>
    <property type="match status" value="3"/>
</dbReference>
<dbReference type="EMBL" id="AAEW02000004">
    <property type="protein sequence ID" value="EAT16594.1"/>
    <property type="molecule type" value="Genomic_DNA"/>
</dbReference>
<dbReference type="InterPro" id="IPR029865">
    <property type="entry name" value="KIAA0319-like"/>
</dbReference>
<dbReference type="OrthoDB" id="5388941at2"/>
<feature type="domain" description="PKD/Chitinase" evidence="3">
    <location>
        <begin position="225"/>
        <end position="313"/>
    </location>
</feature>
<keyword evidence="5" id="KW-1185">Reference proteome</keyword>
<dbReference type="InterPro" id="IPR013783">
    <property type="entry name" value="Ig-like_fold"/>
</dbReference>
<dbReference type="InterPro" id="IPR022409">
    <property type="entry name" value="PKD/Chitinase_dom"/>
</dbReference>
<feature type="region of interest" description="Disordered" evidence="1">
    <location>
        <begin position="224"/>
        <end position="251"/>
    </location>
</feature>
<dbReference type="SUPFAM" id="SSF49299">
    <property type="entry name" value="PKD domain"/>
    <property type="match status" value="3"/>
</dbReference>
<name>Q1K245_DESA6</name>
<dbReference type="InterPro" id="IPR035986">
    <property type="entry name" value="PKD_dom_sf"/>
</dbReference>
<protein>
    <submittedName>
        <fullName evidence="4">PKD domain protein</fullName>
    </submittedName>
</protein>
<feature type="signal peptide" evidence="2">
    <location>
        <begin position="1"/>
        <end position="22"/>
    </location>
</feature>
<evidence type="ECO:0000256" key="2">
    <source>
        <dbReference type="SAM" id="SignalP"/>
    </source>
</evidence>
<dbReference type="AlphaFoldDB" id="Q1K245"/>
<organism evidence="4 5">
    <name type="scientific">Desulfuromonas acetoxidans (strain DSM 684 / 11070)</name>
    <dbReference type="NCBI Taxonomy" id="281689"/>
    <lineage>
        <taxon>Bacteria</taxon>
        <taxon>Pseudomonadati</taxon>
        <taxon>Thermodesulfobacteriota</taxon>
        <taxon>Desulfuromonadia</taxon>
        <taxon>Desulfuromonadales</taxon>
        <taxon>Desulfuromonadaceae</taxon>
        <taxon>Desulfuromonas</taxon>
    </lineage>
</organism>
<dbReference type="SMART" id="SM00089">
    <property type="entry name" value="PKD"/>
    <property type="match status" value="3"/>
</dbReference>
<accession>Q1K245</accession>
<dbReference type="GO" id="GO:0016020">
    <property type="term" value="C:membrane"/>
    <property type="evidence" value="ECO:0007669"/>
    <property type="project" value="TreeGrafter"/>
</dbReference>
<dbReference type="Proteomes" id="UP000005695">
    <property type="component" value="Unassembled WGS sequence"/>
</dbReference>
<gene>
    <name evidence="4" type="ORF">Dace_2689</name>
</gene>
<reference evidence="4" key="1">
    <citation type="submission" date="2006-05" db="EMBL/GenBank/DDBJ databases">
        <title>Annotation of the draft genome assembly of Desulfuromonas acetoxidans DSM 684.</title>
        <authorList>
            <consortium name="US DOE Joint Genome Institute (JGI-ORNL)"/>
            <person name="Larimer F."/>
            <person name="Land M."/>
            <person name="Hauser L."/>
        </authorList>
    </citation>
    <scope>NUCLEOTIDE SEQUENCE [LARGE SCALE GENOMIC DNA]</scope>
    <source>
        <strain evidence="4">DSM 684</strain>
    </source>
</reference>
<dbReference type="PANTHER" id="PTHR46182:SF2">
    <property type="entry name" value="FI19480P1"/>
    <property type="match status" value="1"/>
</dbReference>
<feature type="chain" id="PRO_5004192695" evidence="2">
    <location>
        <begin position="23"/>
        <end position="449"/>
    </location>
</feature>
<evidence type="ECO:0000313" key="4">
    <source>
        <dbReference type="EMBL" id="EAT16594.1"/>
    </source>
</evidence>
<evidence type="ECO:0000259" key="3">
    <source>
        <dbReference type="SMART" id="SM00089"/>
    </source>
</evidence>
<dbReference type="GO" id="GO:0031410">
    <property type="term" value="C:cytoplasmic vesicle"/>
    <property type="evidence" value="ECO:0007669"/>
    <property type="project" value="TreeGrafter"/>
</dbReference>
<evidence type="ECO:0000313" key="5">
    <source>
        <dbReference type="Proteomes" id="UP000005695"/>
    </source>
</evidence>
<comment type="caution">
    <text evidence="4">The sequence shown here is derived from an EMBL/GenBank/DDBJ whole genome shotgun (WGS) entry which is preliminary data.</text>
</comment>
<sequence>MKKILFILVCFTFLILNGGCSSDNDHHASTNHVPVADAGPDQNVTLGTVVQLDGSNSTDQDGDTLTYSWIFSSLPAGSSATLSDDTAARPTFTADVEGNYELNLIVSDDVSDSLDETVLITASAANSAPVADAGTDQNVLVDDTVNLDGSGSSDTDGDPLTYTWRFISVPGGSTATLSDTSAQSPSFTADTEGSYQVGLVVNDGSVDSAESSTTITATLGNATPVADAGEDQNVSVGDTVNLDGSSSSDADGDPLTYSWSITSAPATSTATLSDVTSATPTFTVDVYGDYVFSLTVNDGEDDSAIDTITISTQFAQPANHVAVNFTIDDSASATYDNTSGLAWKGSFSYNADTRILTYNGAWPGPYVLVYDDGPWTTGGHEPSTATANDHIWGVTVWISNSTGVTLEYGAISGSVDGSDGVWIWTGSNGNITIPAGTTTPINAPGLVLP</sequence>
<dbReference type="RefSeq" id="WP_005998611.1">
    <property type="nucleotide sequence ID" value="NZ_AAEW02000004.1"/>
</dbReference>